<keyword evidence="1" id="KW-0472">Membrane</keyword>
<evidence type="ECO:0000313" key="3">
    <source>
        <dbReference type="WBParaSite" id="PEQ_0000722501-mRNA-1"/>
    </source>
</evidence>
<reference evidence="3" key="1">
    <citation type="submission" date="2022-11" db="UniProtKB">
        <authorList>
            <consortium name="WormBaseParasite"/>
        </authorList>
    </citation>
    <scope>IDENTIFICATION</scope>
</reference>
<name>A0A914RYW3_PAREQ</name>
<sequence>MAVAFLSNHLVHPASVMIVCNSLLPHLISFAVFPSSRRNTRSVAF</sequence>
<accession>A0A914RYW3</accession>
<organism evidence="2 3">
    <name type="scientific">Parascaris equorum</name>
    <name type="common">Equine roundworm</name>
    <dbReference type="NCBI Taxonomy" id="6256"/>
    <lineage>
        <taxon>Eukaryota</taxon>
        <taxon>Metazoa</taxon>
        <taxon>Ecdysozoa</taxon>
        <taxon>Nematoda</taxon>
        <taxon>Chromadorea</taxon>
        <taxon>Rhabditida</taxon>
        <taxon>Spirurina</taxon>
        <taxon>Ascaridomorpha</taxon>
        <taxon>Ascaridoidea</taxon>
        <taxon>Ascarididae</taxon>
        <taxon>Parascaris</taxon>
    </lineage>
</organism>
<evidence type="ECO:0000313" key="2">
    <source>
        <dbReference type="Proteomes" id="UP000887564"/>
    </source>
</evidence>
<evidence type="ECO:0000256" key="1">
    <source>
        <dbReference type="SAM" id="Phobius"/>
    </source>
</evidence>
<protein>
    <submittedName>
        <fullName evidence="3">Uncharacterized protein</fullName>
    </submittedName>
</protein>
<keyword evidence="1" id="KW-0812">Transmembrane</keyword>
<proteinExistence type="predicted"/>
<dbReference type="AlphaFoldDB" id="A0A914RYW3"/>
<feature type="transmembrane region" description="Helical" evidence="1">
    <location>
        <begin position="12"/>
        <end position="33"/>
    </location>
</feature>
<dbReference type="WBParaSite" id="PEQ_0000722501-mRNA-1">
    <property type="protein sequence ID" value="PEQ_0000722501-mRNA-1"/>
    <property type="gene ID" value="PEQ_0000722501"/>
</dbReference>
<keyword evidence="1" id="KW-1133">Transmembrane helix</keyword>
<keyword evidence="2" id="KW-1185">Reference proteome</keyword>
<dbReference type="Proteomes" id="UP000887564">
    <property type="component" value="Unplaced"/>
</dbReference>